<dbReference type="GO" id="GO:0003677">
    <property type="term" value="F:DNA binding"/>
    <property type="evidence" value="ECO:0007669"/>
    <property type="project" value="TreeGrafter"/>
</dbReference>
<feature type="compositionally biased region" description="Basic and acidic residues" evidence="2">
    <location>
        <begin position="516"/>
        <end position="534"/>
    </location>
</feature>
<feature type="compositionally biased region" description="Acidic residues" evidence="2">
    <location>
        <begin position="370"/>
        <end position="382"/>
    </location>
</feature>
<accession>A0A336MT00</accession>
<dbReference type="Pfam" id="PF26019">
    <property type="entry name" value="HTH_TIMELESS"/>
    <property type="match status" value="1"/>
</dbReference>
<evidence type="ECO:0000313" key="4">
    <source>
        <dbReference type="EMBL" id="SSX13917.1"/>
    </source>
</evidence>
<dbReference type="GO" id="GO:0006281">
    <property type="term" value="P:DNA repair"/>
    <property type="evidence" value="ECO:0007669"/>
    <property type="project" value="TreeGrafter"/>
</dbReference>
<feature type="compositionally biased region" description="Basic and acidic residues" evidence="2">
    <location>
        <begin position="714"/>
        <end position="725"/>
    </location>
</feature>
<feature type="compositionally biased region" description="Basic residues" evidence="2">
    <location>
        <begin position="726"/>
        <end position="735"/>
    </location>
</feature>
<feature type="region of interest" description="Disordered" evidence="2">
    <location>
        <begin position="358"/>
        <end position="409"/>
    </location>
</feature>
<dbReference type="GO" id="GO:0031298">
    <property type="term" value="C:replication fork protection complex"/>
    <property type="evidence" value="ECO:0007669"/>
    <property type="project" value="TreeGrafter"/>
</dbReference>
<dbReference type="InterPro" id="IPR044998">
    <property type="entry name" value="Timeless"/>
</dbReference>
<reference evidence="4" key="1">
    <citation type="submission" date="2018-04" db="EMBL/GenBank/DDBJ databases">
        <authorList>
            <person name="Go L.Y."/>
            <person name="Mitchell J.A."/>
        </authorList>
    </citation>
    <scope>NUCLEOTIDE SEQUENCE</scope>
    <source>
        <tissue evidence="4">Whole organism</tissue>
    </source>
</reference>
<feature type="compositionally biased region" description="Basic residues" evidence="2">
    <location>
        <begin position="398"/>
        <end position="409"/>
    </location>
</feature>
<dbReference type="GO" id="GO:0043111">
    <property type="term" value="P:replication fork arrest"/>
    <property type="evidence" value="ECO:0007669"/>
    <property type="project" value="TreeGrafter"/>
</dbReference>
<dbReference type="VEuPathDB" id="VectorBase:CSON006295"/>
<dbReference type="InterPro" id="IPR007725">
    <property type="entry name" value="TIMELESS_C"/>
</dbReference>
<evidence type="ECO:0000256" key="2">
    <source>
        <dbReference type="SAM" id="MobiDB-lite"/>
    </source>
</evidence>
<evidence type="ECO:0000313" key="5">
    <source>
        <dbReference type="EMBL" id="SSX33336.1"/>
    </source>
</evidence>
<dbReference type="OMA" id="GMEMANE"/>
<proteinExistence type="inferred from homology"/>
<dbReference type="EMBL" id="UFQT01002378">
    <property type="protein sequence ID" value="SSX33336.1"/>
    <property type="molecule type" value="Genomic_DNA"/>
</dbReference>
<dbReference type="PANTHER" id="PTHR22940:SF4">
    <property type="entry name" value="PROTEIN TIMELESS HOMOLOG"/>
    <property type="match status" value="1"/>
</dbReference>
<dbReference type="EMBL" id="UFQS01002378">
    <property type="protein sequence ID" value="SSX13917.1"/>
    <property type="molecule type" value="Genomic_DNA"/>
</dbReference>
<feature type="compositionally biased region" description="Acidic residues" evidence="2">
    <location>
        <begin position="74"/>
        <end position="85"/>
    </location>
</feature>
<organism evidence="5">
    <name type="scientific">Culicoides sonorensis</name>
    <name type="common">Biting midge</name>
    <dbReference type="NCBI Taxonomy" id="179676"/>
    <lineage>
        <taxon>Eukaryota</taxon>
        <taxon>Metazoa</taxon>
        <taxon>Ecdysozoa</taxon>
        <taxon>Arthropoda</taxon>
        <taxon>Hexapoda</taxon>
        <taxon>Insecta</taxon>
        <taxon>Pterygota</taxon>
        <taxon>Neoptera</taxon>
        <taxon>Endopterygota</taxon>
        <taxon>Diptera</taxon>
        <taxon>Nematocera</taxon>
        <taxon>Chironomoidea</taxon>
        <taxon>Ceratopogonidae</taxon>
        <taxon>Ceratopogoninae</taxon>
        <taxon>Culicoides</taxon>
        <taxon>Monoculicoides</taxon>
    </lineage>
</organism>
<sequence>MSLIESNLSFAFVKIPVTKETTTMMTIVVFVVEHHPGTQVQYLNNVQLIIIFSIEKPKDSDLNEMIDGVNDGNESNDYDEEEEDDHSNYTETDFKFDDFVRRLVNPKVVRACTTVLIDWRQIPTRSLKSAVAILHHIAVRCKMPVMLFQARLFRVFQGVLHAKMDKHNEELHRLATFIVKQFVQIAPNNPKIFAELLFFKSIRESEMISNGYEDVYNDHHGGGGNKKASWTEQEEEELRRLFMENQANPETDEDVIDWLARNLIDQAKTRRQIIMKLKQLGLIFKAPTKKSNANAANKRLWRPEQDEQLRELYDKYRLEENTLNRIMDTFSLFKSKNAVIKRMLELGLIADRSEIVKTRKRDKNSKNQDSDDSDANSSDGDEGNVIWDREKGQFTKTPSRKPKKSVKKTSKKLEINTIKRVLSEIEETHKEALEWLVETLTDATDDIQDDDDDENNIPIVPIMETQIQAIENDEFKRLMAAIGLHSPDETEQYWRIPSGFSSNDLKKRVSILKGEEVLEDKSSDNEPENRRDNESDSDDAENMFNAWRAKTSTNLVYHESDNEERFDQIKNSTVKTPKVKRKRQTKKNLIEEEIQEEESDPESNNFALSTQEIHSRLNELNATEPIEMTLNVSEKSTQLKRKRIAVMELESSDDDEDHETSAQANHVSEIEDSIEFVKENQITIEMSRREQKSVKRNRSEDSSDDENDLTSNDPAKDDESDDGIRKVHKKAKNKRMVLSDDDDD</sequence>
<dbReference type="GO" id="GO:0000076">
    <property type="term" value="P:DNA replication checkpoint signaling"/>
    <property type="evidence" value="ECO:0007669"/>
    <property type="project" value="TreeGrafter"/>
</dbReference>
<evidence type="ECO:0000256" key="1">
    <source>
        <dbReference type="ARBA" id="ARBA00008174"/>
    </source>
</evidence>
<dbReference type="Pfam" id="PF05029">
    <property type="entry name" value="TIMELESS_C"/>
    <property type="match status" value="1"/>
</dbReference>
<dbReference type="GO" id="GO:0009649">
    <property type="term" value="P:entrainment of circadian clock"/>
    <property type="evidence" value="ECO:0007669"/>
    <property type="project" value="TreeGrafter"/>
</dbReference>
<feature type="compositionally biased region" description="Basic and acidic residues" evidence="2">
    <location>
        <begin position="686"/>
        <end position="701"/>
    </location>
</feature>
<feature type="domain" description="Timeless C-terminal" evidence="3">
    <location>
        <begin position="425"/>
        <end position="506"/>
    </location>
</feature>
<feature type="region of interest" description="Disordered" evidence="2">
    <location>
        <begin position="516"/>
        <end position="540"/>
    </location>
</feature>
<dbReference type="PANTHER" id="PTHR22940">
    <property type="entry name" value="TIMEOUT/TIMELESS-2"/>
    <property type="match status" value="1"/>
</dbReference>
<feature type="region of interest" description="Disordered" evidence="2">
    <location>
        <begin position="648"/>
        <end position="744"/>
    </location>
</feature>
<name>A0A336MT00_CULSO</name>
<protein>
    <submittedName>
        <fullName evidence="5">CSON006295 protein</fullName>
    </submittedName>
</protein>
<evidence type="ECO:0000259" key="3">
    <source>
        <dbReference type="Pfam" id="PF05029"/>
    </source>
</evidence>
<comment type="similarity">
    <text evidence="1">Belongs to the timeless family.</text>
</comment>
<dbReference type="AlphaFoldDB" id="A0A336MT00"/>
<feature type="region of interest" description="Disordered" evidence="2">
    <location>
        <begin position="63"/>
        <end position="87"/>
    </location>
</feature>
<reference evidence="5" key="2">
    <citation type="submission" date="2018-07" db="EMBL/GenBank/DDBJ databases">
        <authorList>
            <person name="Quirk P.G."/>
            <person name="Krulwich T.A."/>
        </authorList>
    </citation>
    <scope>NUCLEOTIDE SEQUENCE</scope>
</reference>
<gene>
    <name evidence="5" type="primary">CSON006295</name>
</gene>